<accession>A0A177MUG9</accession>
<sequence>MNSQERNQLSQFLSQLNEVRLPNKDAEAEALISDAVAKQPDAAYLLVQRALLQDQALSAAKAQIAELQNQLQAGAGAQRSGFLGADPWAQPASNNGAVPGAGNYQMPRGAAPAQAPGFFGGGGAGGSFLGNVATTAAGVVAGSFLFQGIESLMGHHGSSAWGQQALGEHSGAQEQTVVNNYYGDDAIQQANLENNHDDFSLSDADYSVPDESDDSDWI</sequence>
<feature type="region of interest" description="Disordered" evidence="2">
    <location>
        <begin position="196"/>
        <end position="218"/>
    </location>
</feature>
<dbReference type="Proteomes" id="UP000077763">
    <property type="component" value="Unassembled WGS sequence"/>
</dbReference>
<dbReference type="AlphaFoldDB" id="A0A177MUG9"/>
<name>A0A177MUG9_METMH</name>
<dbReference type="InterPro" id="IPR018648">
    <property type="entry name" value="DUF2076"/>
</dbReference>
<gene>
    <name evidence="3" type="ORF">A1353_03470</name>
</gene>
<evidence type="ECO:0008006" key="5">
    <source>
        <dbReference type="Google" id="ProtNLM"/>
    </source>
</evidence>
<dbReference type="RefSeq" id="WP_064035175.1">
    <property type="nucleotide sequence ID" value="NZ_LUUH01000002.1"/>
</dbReference>
<proteinExistence type="predicted"/>
<dbReference type="Pfam" id="PF09849">
    <property type="entry name" value="DUF2076"/>
    <property type="match status" value="1"/>
</dbReference>
<organism evidence="3 4">
    <name type="scientific">Methylomonas methanica</name>
    <dbReference type="NCBI Taxonomy" id="421"/>
    <lineage>
        <taxon>Bacteria</taxon>
        <taxon>Pseudomonadati</taxon>
        <taxon>Pseudomonadota</taxon>
        <taxon>Gammaproteobacteria</taxon>
        <taxon>Methylococcales</taxon>
        <taxon>Methylococcaceae</taxon>
        <taxon>Methylomonas</taxon>
    </lineage>
</organism>
<feature type="region of interest" description="Disordered" evidence="2">
    <location>
        <begin position="82"/>
        <end position="103"/>
    </location>
</feature>
<protein>
    <recommendedName>
        <fullName evidence="5">Periplasmic ligand-binding sensor protein</fullName>
    </recommendedName>
</protein>
<feature type="coiled-coil region" evidence="1">
    <location>
        <begin position="50"/>
        <end position="77"/>
    </location>
</feature>
<evidence type="ECO:0000313" key="4">
    <source>
        <dbReference type="Proteomes" id="UP000077763"/>
    </source>
</evidence>
<evidence type="ECO:0000313" key="3">
    <source>
        <dbReference type="EMBL" id="OAI09378.1"/>
    </source>
</evidence>
<feature type="compositionally biased region" description="Acidic residues" evidence="2">
    <location>
        <begin position="208"/>
        <end position="218"/>
    </location>
</feature>
<dbReference type="EMBL" id="LUUH01000002">
    <property type="protein sequence ID" value="OAI09378.1"/>
    <property type="molecule type" value="Genomic_DNA"/>
</dbReference>
<keyword evidence="1" id="KW-0175">Coiled coil</keyword>
<reference evidence="3 4" key="1">
    <citation type="submission" date="2016-03" db="EMBL/GenBank/DDBJ databases">
        <authorList>
            <person name="Ploux O."/>
        </authorList>
    </citation>
    <scope>NUCLEOTIDE SEQUENCE [LARGE SCALE GENOMIC DNA]</scope>
    <source>
        <strain evidence="3 4">R-45371</strain>
    </source>
</reference>
<evidence type="ECO:0000256" key="2">
    <source>
        <dbReference type="SAM" id="MobiDB-lite"/>
    </source>
</evidence>
<comment type="caution">
    <text evidence="3">The sequence shown here is derived from an EMBL/GenBank/DDBJ whole genome shotgun (WGS) entry which is preliminary data.</text>
</comment>
<evidence type="ECO:0000256" key="1">
    <source>
        <dbReference type="SAM" id="Coils"/>
    </source>
</evidence>